<evidence type="ECO:0000313" key="3">
    <source>
        <dbReference type="EMBL" id="UFP93427.1"/>
    </source>
</evidence>
<name>A0ABY3PID7_9CYAN</name>
<organism evidence="3 4">
    <name type="scientific">Gloeobacter morelensis MG652769</name>
    <dbReference type="NCBI Taxonomy" id="2781736"/>
    <lineage>
        <taxon>Bacteria</taxon>
        <taxon>Bacillati</taxon>
        <taxon>Cyanobacteriota</taxon>
        <taxon>Cyanophyceae</taxon>
        <taxon>Gloeobacterales</taxon>
        <taxon>Gloeobacteraceae</taxon>
        <taxon>Gloeobacter</taxon>
        <taxon>Gloeobacter morelensis</taxon>
    </lineage>
</organism>
<dbReference type="PANTHER" id="PTHR46388:SF2">
    <property type="entry name" value="NHL REPEAT-CONTAINING PROTEIN 2"/>
    <property type="match status" value="1"/>
</dbReference>
<protein>
    <recommendedName>
        <fullName evidence="5">NHL repeat containing protein</fullName>
    </recommendedName>
</protein>
<dbReference type="InterPro" id="IPR001258">
    <property type="entry name" value="NHL_repeat"/>
</dbReference>
<dbReference type="PROSITE" id="PS51125">
    <property type="entry name" value="NHL"/>
    <property type="match status" value="3"/>
</dbReference>
<dbReference type="EMBL" id="CP063845">
    <property type="protein sequence ID" value="UFP93427.1"/>
    <property type="molecule type" value="Genomic_DNA"/>
</dbReference>
<dbReference type="Gene3D" id="2.120.10.30">
    <property type="entry name" value="TolB, C-terminal domain"/>
    <property type="match status" value="3"/>
</dbReference>
<sequence length="351" mass="36544">MQEKSRRFDPRWVWFALLGAALGSFALRSVVAGNNLTVTDEPLYPVFVLPTPGDALLVVEHSRNQILKLVPGRSPTVIAGNGTSDYAGDGGPATRAGLFMMGIARDRADNLYIADHNHHRVRRVGADGRIETIAGTGEADFGGDGSPAKQARLNDPAGVAVDALGNVLVADTYNHRIRAIGPDGTIRTVAGTGQAGYSGDGGPATAARLDFPWGVAVAPDGRILIADTGNNRIRTIGPDGTIRTVAGTGQGGFGGDGGPATQARLERPQLAVADNRGNLFVADTNNNRVRRVAPDGTISTVAGGEPPTATGLNDPFAVGVDERGHLYIADTGNFRVLKIDGSGRTETLTLK</sequence>
<dbReference type="InterPro" id="IPR011042">
    <property type="entry name" value="6-blade_b-propeller_TolB-like"/>
</dbReference>
<feature type="repeat" description="NHL" evidence="2">
    <location>
        <begin position="209"/>
        <end position="239"/>
    </location>
</feature>
<feature type="repeat" description="NHL" evidence="2">
    <location>
        <begin position="153"/>
        <end position="183"/>
    </location>
</feature>
<keyword evidence="1" id="KW-0677">Repeat</keyword>
<feature type="repeat" description="NHL" evidence="2">
    <location>
        <begin position="299"/>
        <end position="342"/>
    </location>
</feature>
<evidence type="ECO:0008006" key="5">
    <source>
        <dbReference type="Google" id="ProtNLM"/>
    </source>
</evidence>
<accession>A0ABY3PID7</accession>
<reference evidence="3 4" key="1">
    <citation type="journal article" date="2021" name="Genome Biol. Evol.">
        <title>Complete Genome Sequencing of a Novel Gloeobacter Species from a Waterfall Cave in Mexico.</title>
        <authorList>
            <person name="Saw J.H."/>
            <person name="Cardona T."/>
            <person name="Montejano G."/>
        </authorList>
    </citation>
    <scope>NUCLEOTIDE SEQUENCE [LARGE SCALE GENOMIC DNA]</scope>
    <source>
        <strain evidence="3">MG652769</strain>
    </source>
</reference>
<evidence type="ECO:0000313" key="4">
    <source>
        <dbReference type="Proteomes" id="UP001054846"/>
    </source>
</evidence>
<evidence type="ECO:0000256" key="1">
    <source>
        <dbReference type="ARBA" id="ARBA00022737"/>
    </source>
</evidence>
<dbReference type="PANTHER" id="PTHR46388">
    <property type="entry name" value="NHL REPEAT-CONTAINING PROTEIN 2"/>
    <property type="match status" value="1"/>
</dbReference>
<dbReference type="Pfam" id="PF01436">
    <property type="entry name" value="NHL"/>
    <property type="match status" value="2"/>
</dbReference>
<proteinExistence type="predicted"/>
<dbReference type="SUPFAM" id="SSF101898">
    <property type="entry name" value="NHL repeat"/>
    <property type="match status" value="1"/>
</dbReference>
<dbReference type="RefSeq" id="WP_230840430.1">
    <property type="nucleotide sequence ID" value="NZ_CP063845.1"/>
</dbReference>
<keyword evidence="4" id="KW-1185">Reference proteome</keyword>
<dbReference type="Proteomes" id="UP001054846">
    <property type="component" value="Chromosome"/>
</dbReference>
<evidence type="ECO:0000256" key="2">
    <source>
        <dbReference type="PROSITE-ProRule" id="PRU00504"/>
    </source>
</evidence>
<gene>
    <name evidence="3" type="ORF">ISF26_16720</name>
</gene>